<dbReference type="Proteomes" id="UP000001299">
    <property type="component" value="Plasmid pCY186"/>
</dbReference>
<evidence type="ECO:0000313" key="1">
    <source>
        <dbReference type="EMBL" id="ADL36501.1"/>
    </source>
</evidence>
<geneLocation type="plasmid" evidence="1 2">
    <name>pCY186</name>
</geneLocation>
<dbReference type="RefSeq" id="WP_013283149.1">
    <property type="nucleotide sequence ID" value="NC_014390.1"/>
</dbReference>
<dbReference type="HOGENOM" id="CLU_2697631_0_0_9"/>
<dbReference type="KEGG" id="bpb:bpr_IV137"/>
<accession>E0S519</accession>
<keyword evidence="2" id="KW-1185">Reference proteome</keyword>
<dbReference type="AlphaFoldDB" id="E0S519"/>
<gene>
    <name evidence="1" type="ordered locus">bpr_IV137</name>
</gene>
<sequence length="73" mass="8549">MADSVEYVFRDALRKYSCDEGKKNVYGVCWYAYLLDKFGCENEAILEGCAYRGKESMLSMIYSFLEKYGIEHF</sequence>
<name>E0S519_BUTPB</name>
<organism evidence="1 2">
    <name type="scientific">Butyrivibrio proteoclasticus (strain ATCC 51982 / DSM 14932 / B316)</name>
    <name type="common">Clostridium proteoclasticum</name>
    <dbReference type="NCBI Taxonomy" id="515622"/>
    <lineage>
        <taxon>Bacteria</taxon>
        <taxon>Bacillati</taxon>
        <taxon>Bacillota</taxon>
        <taxon>Clostridia</taxon>
        <taxon>Lachnospirales</taxon>
        <taxon>Lachnospiraceae</taxon>
        <taxon>Butyrivibrio</taxon>
    </lineage>
</organism>
<protein>
    <submittedName>
        <fullName evidence="1">Uncharacterized protein</fullName>
    </submittedName>
</protein>
<reference evidence="1 2" key="1">
    <citation type="journal article" date="2010" name="PLoS ONE">
        <title>The glycobiome of the rumen bacterium Butyrivibrio proteoclasticus B316(T) highlights adaptation to a polysaccharide-rich environment.</title>
        <authorList>
            <person name="Kelly W.J."/>
            <person name="Leahy S.C."/>
            <person name="Altermann E."/>
            <person name="Yeoman C.J."/>
            <person name="Dunne J.C."/>
            <person name="Kong Z."/>
            <person name="Pacheco D.M."/>
            <person name="Li D."/>
            <person name="Noel S.J."/>
            <person name="Moon C.D."/>
            <person name="Cookson A.L."/>
            <person name="Attwood G.T."/>
        </authorList>
    </citation>
    <scope>NUCLEOTIDE SEQUENCE [LARGE SCALE GENOMIC DNA]</scope>
    <source>
        <strain evidence="2">ATCC 51982 / DSM 14932 / B316</strain>
        <plasmid evidence="2">Plasmid pCY186</plasmid>
    </source>
</reference>
<dbReference type="EMBL" id="CP001813">
    <property type="protein sequence ID" value="ADL36501.1"/>
    <property type="molecule type" value="Genomic_DNA"/>
</dbReference>
<proteinExistence type="predicted"/>
<evidence type="ECO:0000313" key="2">
    <source>
        <dbReference type="Proteomes" id="UP000001299"/>
    </source>
</evidence>
<keyword evidence="1" id="KW-0614">Plasmid</keyword>